<dbReference type="GO" id="GO:0046686">
    <property type="term" value="P:response to cadmium ion"/>
    <property type="evidence" value="ECO:0007669"/>
    <property type="project" value="TreeGrafter"/>
</dbReference>
<dbReference type="InterPro" id="IPR036388">
    <property type="entry name" value="WH-like_DNA-bd_sf"/>
</dbReference>
<dbReference type="GO" id="GO:0097063">
    <property type="term" value="F:cadmium ion sensor activity"/>
    <property type="evidence" value="ECO:0007669"/>
    <property type="project" value="TreeGrafter"/>
</dbReference>
<evidence type="ECO:0000259" key="1">
    <source>
        <dbReference type="SMART" id="SM00418"/>
    </source>
</evidence>
<name>A0A0C2FBV2_9ACTN</name>
<protein>
    <recommendedName>
        <fullName evidence="1">HTH arsR-type domain-containing protein</fullName>
    </recommendedName>
</protein>
<dbReference type="EMBL" id="JROO01000056">
    <property type="protein sequence ID" value="KIH96599.1"/>
    <property type="molecule type" value="Genomic_DNA"/>
</dbReference>
<dbReference type="SMART" id="SM00418">
    <property type="entry name" value="HTH_ARSR"/>
    <property type="match status" value="1"/>
</dbReference>
<dbReference type="Gene3D" id="1.10.10.10">
    <property type="entry name" value="Winged helix-like DNA-binding domain superfamily/Winged helix DNA-binding domain"/>
    <property type="match status" value="1"/>
</dbReference>
<evidence type="ECO:0000313" key="3">
    <source>
        <dbReference type="Proteomes" id="UP000031675"/>
    </source>
</evidence>
<keyword evidence="3" id="KW-1185">Reference proteome</keyword>
<dbReference type="PANTHER" id="PTHR39168">
    <property type="entry name" value="TRANSCRIPTIONAL REGULATOR-RELATED"/>
    <property type="match status" value="1"/>
</dbReference>
<dbReference type="Pfam" id="PF12840">
    <property type="entry name" value="HTH_20"/>
    <property type="match status" value="1"/>
</dbReference>
<dbReference type="InterPro" id="IPR001845">
    <property type="entry name" value="HTH_ArsR_DNA-bd_dom"/>
</dbReference>
<reference evidence="3" key="1">
    <citation type="journal article" date="2015" name="Chem. Biol.">
        <title>Structure, bioactivity, and resistance mechanism of streptomonomicin, an unusual lasso Peptide from an understudied halophilic actinomycete.</title>
        <authorList>
            <person name="Metelev M."/>
            <person name="Tietz J.I."/>
            <person name="Melby J.O."/>
            <person name="Blair P.M."/>
            <person name="Zhu L."/>
            <person name="Livnat I."/>
            <person name="Severinov K."/>
            <person name="Mitchell D.A."/>
        </authorList>
    </citation>
    <scope>NUCLEOTIDE SEQUENCE [LARGE SCALE GENOMIC DNA]</scope>
    <source>
        <strain evidence="3">YIM 90003</strain>
    </source>
</reference>
<organism evidence="2 3">
    <name type="scientific">Streptomonospora alba</name>
    <dbReference type="NCBI Taxonomy" id="183763"/>
    <lineage>
        <taxon>Bacteria</taxon>
        <taxon>Bacillati</taxon>
        <taxon>Actinomycetota</taxon>
        <taxon>Actinomycetes</taxon>
        <taxon>Streptosporangiales</taxon>
        <taxon>Nocardiopsidaceae</taxon>
        <taxon>Streptomonospora</taxon>
    </lineage>
</organism>
<dbReference type="InterPro" id="IPR052543">
    <property type="entry name" value="HTH_Metal-responsive_Reg"/>
</dbReference>
<feature type="domain" description="HTH arsR-type" evidence="1">
    <location>
        <begin position="14"/>
        <end position="93"/>
    </location>
</feature>
<dbReference type="PANTHER" id="PTHR39168:SF2">
    <property type="entry name" value="HTH-TYPE TRANSCRIPTIONAL REGULATOR CMTR"/>
    <property type="match status" value="1"/>
</dbReference>
<dbReference type="InterPro" id="IPR036390">
    <property type="entry name" value="WH_DNA-bd_sf"/>
</dbReference>
<sequence>MGDDRCMPGETLAAVAGVVANRTRAAFCDSLLDGRSWSLSQLADAAGVSLPTASEHATVLVAAGLCREHRRGRSRRLALADARVAGCLEELASLAGPRQTGGRTLAAVSKRQALARGRTCYDHLAGRLGAAITDALHERGVLDTAFAFTPFGREWFADHFAGPIAPGRRPLTRSCLDWTERRSHLAGAAGARVCTVLFERRWIERIGTDRAVVPTAEGAEGIGRLLGCDVSGDSR</sequence>
<dbReference type="GO" id="GO:0010288">
    <property type="term" value="P:response to lead ion"/>
    <property type="evidence" value="ECO:0007669"/>
    <property type="project" value="TreeGrafter"/>
</dbReference>
<comment type="caution">
    <text evidence="2">The sequence shown here is derived from an EMBL/GenBank/DDBJ whole genome shotgun (WGS) entry which is preliminary data.</text>
</comment>
<evidence type="ECO:0000313" key="2">
    <source>
        <dbReference type="EMBL" id="KIH96599.1"/>
    </source>
</evidence>
<dbReference type="CDD" id="cd00090">
    <property type="entry name" value="HTH_ARSR"/>
    <property type="match status" value="1"/>
</dbReference>
<dbReference type="GO" id="GO:0032791">
    <property type="term" value="F:lead ion binding"/>
    <property type="evidence" value="ECO:0007669"/>
    <property type="project" value="TreeGrafter"/>
</dbReference>
<dbReference type="OrthoDB" id="3232131at2"/>
<dbReference type="SUPFAM" id="SSF46785">
    <property type="entry name" value="Winged helix' DNA-binding domain"/>
    <property type="match status" value="1"/>
</dbReference>
<gene>
    <name evidence="2" type="ORF">LP52_24060</name>
</gene>
<proteinExistence type="predicted"/>
<dbReference type="GO" id="GO:0003700">
    <property type="term" value="F:DNA-binding transcription factor activity"/>
    <property type="evidence" value="ECO:0007669"/>
    <property type="project" value="InterPro"/>
</dbReference>
<dbReference type="Proteomes" id="UP000031675">
    <property type="component" value="Unassembled WGS sequence"/>
</dbReference>
<dbReference type="GO" id="GO:0003677">
    <property type="term" value="F:DNA binding"/>
    <property type="evidence" value="ECO:0007669"/>
    <property type="project" value="TreeGrafter"/>
</dbReference>
<dbReference type="InterPro" id="IPR011991">
    <property type="entry name" value="ArsR-like_HTH"/>
</dbReference>
<dbReference type="AlphaFoldDB" id="A0A0C2FBV2"/>
<accession>A0A0C2FBV2</accession>